<reference evidence="14" key="1">
    <citation type="journal article" date="2019" name="Int. J. Syst. Evol. Microbiol.">
        <title>The Global Catalogue of Microorganisms (GCM) 10K type strain sequencing project: providing services to taxonomists for standard genome sequencing and annotation.</title>
        <authorList>
            <consortium name="The Broad Institute Genomics Platform"/>
            <consortium name="The Broad Institute Genome Sequencing Center for Infectious Disease"/>
            <person name="Wu L."/>
            <person name="Ma J."/>
        </authorList>
    </citation>
    <scope>NUCLEOTIDE SEQUENCE [LARGE SCALE GENOMIC DNA]</scope>
    <source>
        <strain evidence="14">JCM 3106</strain>
    </source>
</reference>
<evidence type="ECO:0000256" key="6">
    <source>
        <dbReference type="ARBA" id="ARBA00022692"/>
    </source>
</evidence>
<dbReference type="InterPro" id="IPR003594">
    <property type="entry name" value="HATPase_dom"/>
</dbReference>
<evidence type="ECO:0000259" key="12">
    <source>
        <dbReference type="PROSITE" id="PS50109"/>
    </source>
</evidence>
<dbReference type="PANTHER" id="PTHR45436">
    <property type="entry name" value="SENSOR HISTIDINE KINASE YKOH"/>
    <property type="match status" value="1"/>
</dbReference>
<evidence type="ECO:0000256" key="8">
    <source>
        <dbReference type="ARBA" id="ARBA00022989"/>
    </source>
</evidence>
<dbReference type="EMBL" id="BAAAWD010000014">
    <property type="protein sequence ID" value="GAA3021362.1"/>
    <property type="molecule type" value="Genomic_DNA"/>
</dbReference>
<dbReference type="CDD" id="cd00082">
    <property type="entry name" value="HisKA"/>
    <property type="match status" value="1"/>
</dbReference>
<dbReference type="Gene3D" id="1.10.287.130">
    <property type="match status" value="1"/>
</dbReference>
<comment type="subcellular location">
    <subcellularLocation>
        <location evidence="2">Cell membrane</location>
    </subcellularLocation>
</comment>
<dbReference type="EC" id="2.7.13.3" evidence="3"/>
<evidence type="ECO:0000256" key="2">
    <source>
        <dbReference type="ARBA" id="ARBA00004236"/>
    </source>
</evidence>
<dbReference type="Gene3D" id="3.30.565.10">
    <property type="entry name" value="Histidine kinase-like ATPase, C-terminal domain"/>
    <property type="match status" value="1"/>
</dbReference>
<evidence type="ECO:0000256" key="11">
    <source>
        <dbReference type="SAM" id="MobiDB-lite"/>
    </source>
</evidence>
<dbReference type="Pfam" id="PF00512">
    <property type="entry name" value="HisKA"/>
    <property type="match status" value="1"/>
</dbReference>
<keyword evidence="4" id="KW-0597">Phosphoprotein</keyword>
<dbReference type="PRINTS" id="PR00344">
    <property type="entry name" value="BCTRLSENSOR"/>
</dbReference>
<keyword evidence="7" id="KW-0418">Kinase</keyword>
<evidence type="ECO:0000256" key="3">
    <source>
        <dbReference type="ARBA" id="ARBA00012438"/>
    </source>
</evidence>
<dbReference type="InterPro" id="IPR003661">
    <property type="entry name" value="HisK_dim/P_dom"/>
</dbReference>
<evidence type="ECO:0000256" key="10">
    <source>
        <dbReference type="ARBA" id="ARBA00023136"/>
    </source>
</evidence>
<dbReference type="InterPro" id="IPR005467">
    <property type="entry name" value="His_kinase_dom"/>
</dbReference>
<dbReference type="InterPro" id="IPR050428">
    <property type="entry name" value="TCS_sensor_his_kinase"/>
</dbReference>
<dbReference type="Pfam" id="PF02518">
    <property type="entry name" value="HATPase_c"/>
    <property type="match status" value="1"/>
</dbReference>
<dbReference type="SUPFAM" id="SSF47384">
    <property type="entry name" value="Homodimeric domain of signal transducing histidine kinase"/>
    <property type="match status" value="1"/>
</dbReference>
<keyword evidence="10" id="KW-0472">Membrane</keyword>
<keyword evidence="6" id="KW-0812">Transmembrane</keyword>
<evidence type="ECO:0000256" key="4">
    <source>
        <dbReference type="ARBA" id="ARBA00022553"/>
    </source>
</evidence>
<dbReference type="RefSeq" id="WP_344899856.1">
    <property type="nucleotide sequence ID" value="NZ_BAAAWD010000014.1"/>
</dbReference>
<gene>
    <name evidence="13" type="ORF">GCM10017559_52600</name>
</gene>
<keyword evidence="9" id="KW-0902">Two-component regulatory system</keyword>
<dbReference type="InterPro" id="IPR036890">
    <property type="entry name" value="HATPase_C_sf"/>
</dbReference>
<name>A0ABP6KSZ2_9ACTN</name>
<protein>
    <recommendedName>
        <fullName evidence="3">histidine kinase</fullName>
        <ecNumber evidence="3">2.7.13.3</ecNumber>
    </recommendedName>
</protein>
<evidence type="ECO:0000256" key="9">
    <source>
        <dbReference type="ARBA" id="ARBA00023012"/>
    </source>
</evidence>
<evidence type="ECO:0000256" key="5">
    <source>
        <dbReference type="ARBA" id="ARBA00022679"/>
    </source>
</evidence>
<keyword evidence="5" id="KW-0808">Transferase</keyword>
<dbReference type="SUPFAM" id="SSF55874">
    <property type="entry name" value="ATPase domain of HSP90 chaperone/DNA topoisomerase II/histidine kinase"/>
    <property type="match status" value="1"/>
</dbReference>
<dbReference type="CDD" id="cd00075">
    <property type="entry name" value="HATPase"/>
    <property type="match status" value="1"/>
</dbReference>
<dbReference type="InterPro" id="IPR036097">
    <property type="entry name" value="HisK_dim/P_sf"/>
</dbReference>
<feature type="domain" description="Histidine kinase" evidence="12">
    <location>
        <begin position="250"/>
        <end position="479"/>
    </location>
</feature>
<dbReference type="PROSITE" id="PS50109">
    <property type="entry name" value="HIS_KIN"/>
    <property type="match status" value="1"/>
</dbReference>
<evidence type="ECO:0000256" key="1">
    <source>
        <dbReference type="ARBA" id="ARBA00000085"/>
    </source>
</evidence>
<evidence type="ECO:0000313" key="13">
    <source>
        <dbReference type="EMBL" id="GAA3021362.1"/>
    </source>
</evidence>
<feature type="region of interest" description="Disordered" evidence="11">
    <location>
        <begin position="447"/>
        <end position="470"/>
    </location>
</feature>
<dbReference type="Proteomes" id="UP001499930">
    <property type="component" value="Unassembled WGS sequence"/>
</dbReference>
<keyword evidence="14" id="KW-1185">Reference proteome</keyword>
<dbReference type="PANTHER" id="PTHR45436:SF5">
    <property type="entry name" value="SENSOR HISTIDINE KINASE TRCS"/>
    <property type="match status" value="1"/>
</dbReference>
<dbReference type="SMART" id="SM00388">
    <property type="entry name" value="HisKA"/>
    <property type="match status" value="1"/>
</dbReference>
<dbReference type="SMART" id="SM00387">
    <property type="entry name" value="HATPase_c"/>
    <property type="match status" value="1"/>
</dbReference>
<keyword evidence="8" id="KW-1133">Transmembrane helix</keyword>
<evidence type="ECO:0000313" key="14">
    <source>
        <dbReference type="Proteomes" id="UP001499930"/>
    </source>
</evidence>
<evidence type="ECO:0000256" key="7">
    <source>
        <dbReference type="ARBA" id="ARBA00022777"/>
    </source>
</evidence>
<proteinExistence type="predicted"/>
<accession>A0ABP6KSZ2</accession>
<dbReference type="InterPro" id="IPR004358">
    <property type="entry name" value="Sig_transdc_His_kin-like_C"/>
</dbReference>
<sequence>MRLSTRFAVCLAVLVPLLVLLGGMLVLSLVSHDLSTERDRGLALRTRALAPMATSYMWRVRLVPEVHPDLIARRLATAALSAGNPGGVRVDVSGAAPLVIGDVPATMPATGRDGPATFSGGGRSWRFTTSGLGVLKGSGRLWVFEAEEHLDRDLAVLRERVVLVTLVAAAAGAMAGFRLGRLAVRPLTVLRRQARELDVPAVSDTRLATASGVVEVDELARLLNELLDRRDAAVTRTAEALETARAFAATVSHELRTPLTSMGTNLGLLDHPGLDPAERAEVIADLRAEHDRTQRLVTMLRRLARGELVEPAAFTGTDLAEITATAVEEARRRHPDAAITLSGTGDLPVRGWDEGLRVVVDNLLDNAAIHGVVHDADGTGHAVVTVTLRTAGGEAVLGVQDTGPGIPPAERESVFTRFHRRAGSPGAGLGLTLVRQQVLLHGGTVTVTGPEPGPPDGAEPGDAGPGTGTRVEVRLPVEDARSAGTLPAPARDLP</sequence>
<organism evidence="13 14">
    <name type="scientific">Streptosporangium longisporum</name>
    <dbReference type="NCBI Taxonomy" id="46187"/>
    <lineage>
        <taxon>Bacteria</taxon>
        <taxon>Bacillati</taxon>
        <taxon>Actinomycetota</taxon>
        <taxon>Actinomycetes</taxon>
        <taxon>Streptosporangiales</taxon>
        <taxon>Streptosporangiaceae</taxon>
        <taxon>Streptosporangium</taxon>
    </lineage>
</organism>
<comment type="catalytic activity">
    <reaction evidence="1">
        <text>ATP + protein L-histidine = ADP + protein N-phospho-L-histidine.</text>
        <dbReference type="EC" id="2.7.13.3"/>
    </reaction>
</comment>
<comment type="caution">
    <text evidence="13">The sequence shown here is derived from an EMBL/GenBank/DDBJ whole genome shotgun (WGS) entry which is preliminary data.</text>
</comment>